<feature type="chain" id="PRO_5003224447" evidence="1">
    <location>
        <begin position="23"/>
        <end position="312"/>
    </location>
</feature>
<dbReference type="RefSeq" id="WP_004369472.1">
    <property type="nucleotide sequence ID" value="NZ_GL833119.1"/>
</dbReference>
<keyword evidence="1" id="KW-0732">Signal</keyword>
<name>E7RQ92_9BACT</name>
<dbReference type="STRING" id="28134.SAMN05444288_1915"/>
<accession>E7RQ92</accession>
<sequence>MKHNLLLTTGLFLFLSIMSVQAAQSIPAGEGEEPDAKMSMDQKRVDVGTDFSIHFTNAPVGVNAWIGIYPFGKGPENSASYTYKYTEVANGSVTFNIGESNAYTAVLFKDGDVHNPYPDRLSFFVGREGSFSIDKTTYEEGEEITITYAGLPALDKDWFGIYTEGKDPNGAGITADRWKYAPVGVADGTLKMATGEGDDAVLPPGNYFITYMIRDEHYEPMARQHFTVTTPTSIKQVSEIDEITYDGTHKCLLLATSQSGTVSVYTADGKKIADKTLKSGKNSVPLNAASHRLLIVTWKGDDGNTIIRKVQL</sequence>
<organism evidence="2 3">
    <name type="scientific">Hoylesella oralis ATCC 33269</name>
    <dbReference type="NCBI Taxonomy" id="873533"/>
    <lineage>
        <taxon>Bacteria</taxon>
        <taxon>Pseudomonadati</taxon>
        <taxon>Bacteroidota</taxon>
        <taxon>Bacteroidia</taxon>
        <taxon>Bacteroidales</taxon>
        <taxon>Prevotellaceae</taxon>
        <taxon>Hoylesella</taxon>
    </lineage>
</organism>
<gene>
    <name evidence="2" type="ORF">HMPREF0663_11343</name>
</gene>
<dbReference type="HOGENOM" id="CLU_890980_0_0_10"/>
<comment type="caution">
    <text evidence="2">The sequence shown here is derived from an EMBL/GenBank/DDBJ whole genome shotgun (WGS) entry which is preliminary data.</text>
</comment>
<proteinExistence type="predicted"/>
<dbReference type="eggNOG" id="COG1409">
    <property type="taxonomic scope" value="Bacteria"/>
</dbReference>
<evidence type="ECO:0000256" key="1">
    <source>
        <dbReference type="SAM" id="SignalP"/>
    </source>
</evidence>
<dbReference type="EMBL" id="AEPE02000005">
    <property type="protein sequence ID" value="EFZ36430.1"/>
    <property type="molecule type" value="Genomic_DNA"/>
</dbReference>
<evidence type="ECO:0000313" key="2">
    <source>
        <dbReference type="EMBL" id="EFZ36430.1"/>
    </source>
</evidence>
<protein>
    <submittedName>
        <fullName evidence="2">Uncharacterized protein</fullName>
    </submittedName>
</protein>
<reference evidence="2" key="1">
    <citation type="submission" date="2011-01" db="EMBL/GenBank/DDBJ databases">
        <authorList>
            <person name="Muzny D."/>
            <person name="Qin X."/>
            <person name="Buhay C."/>
            <person name="Dugan-Rocha S."/>
            <person name="Ding Y."/>
            <person name="Chen G."/>
            <person name="Hawes A."/>
            <person name="Holder M."/>
            <person name="Jhangiani S."/>
            <person name="Johnson A."/>
            <person name="Khan Z."/>
            <person name="Li Z."/>
            <person name="Liu W."/>
            <person name="Liu X."/>
            <person name="Perez L."/>
            <person name="Shen H."/>
            <person name="Wang Q."/>
            <person name="Watt J."/>
            <person name="Xi L."/>
            <person name="Xin Y."/>
            <person name="Zhou J."/>
            <person name="Deng J."/>
            <person name="Jiang H."/>
            <person name="Liu Y."/>
            <person name="Qu J."/>
            <person name="Song X.-Z."/>
            <person name="Zhang L."/>
            <person name="Villasana D."/>
            <person name="Johnson A."/>
            <person name="Liu J."/>
            <person name="Liyanage D."/>
            <person name="Lorensuhewa L."/>
            <person name="Robinson T."/>
            <person name="Song A."/>
            <person name="Song B.-B."/>
            <person name="Dinh H."/>
            <person name="Thornton R."/>
            <person name="Coyle M."/>
            <person name="Francisco L."/>
            <person name="Jackson L."/>
            <person name="Javaid M."/>
            <person name="Korchina V."/>
            <person name="Kovar C."/>
            <person name="Mata R."/>
            <person name="Mathew T."/>
            <person name="Ngo R."/>
            <person name="Nguyen L."/>
            <person name="Nguyen N."/>
            <person name="Okwuonu G."/>
            <person name="Ongeri F."/>
            <person name="Pham C."/>
            <person name="Simmons D."/>
            <person name="Wilczek-Boney K."/>
            <person name="Hale W."/>
            <person name="Jakkamsetti A."/>
            <person name="Pham P."/>
            <person name="Ruth R."/>
            <person name="San Lucas F."/>
            <person name="Warren J."/>
            <person name="Zhang J."/>
            <person name="Zhao Z."/>
            <person name="Zhou C."/>
            <person name="Zhu D."/>
            <person name="Lee S."/>
            <person name="Bess C."/>
            <person name="Blankenburg K."/>
            <person name="Forbes L."/>
            <person name="Fu Q."/>
            <person name="Gubbala S."/>
            <person name="Hirani K."/>
            <person name="Jayaseelan J.C."/>
            <person name="Lara F."/>
            <person name="Munidasa M."/>
            <person name="Palculict T."/>
            <person name="Patil S."/>
            <person name="Pu L.-L."/>
            <person name="Saada N."/>
            <person name="Tang L."/>
            <person name="Weissenberger G."/>
            <person name="Zhu Y."/>
            <person name="Hemphill L."/>
            <person name="Shang Y."/>
            <person name="Youmans B."/>
            <person name="Ayvaz T."/>
            <person name="Ross M."/>
            <person name="Santibanez J."/>
            <person name="Aqrawi P."/>
            <person name="Gross S."/>
            <person name="Joshi V."/>
            <person name="Fowler G."/>
            <person name="Nazareth L."/>
            <person name="Reid J."/>
            <person name="Worley K."/>
            <person name="Petrosino J."/>
            <person name="Highlander S."/>
            <person name="Gibbs R."/>
        </authorList>
    </citation>
    <scope>NUCLEOTIDE SEQUENCE [LARGE SCALE GENOMIC DNA]</scope>
    <source>
        <strain evidence="2">ATCC 33269</strain>
    </source>
</reference>
<evidence type="ECO:0000313" key="3">
    <source>
        <dbReference type="Proteomes" id="UP000005580"/>
    </source>
</evidence>
<dbReference type="AlphaFoldDB" id="E7RQ92"/>
<dbReference type="Proteomes" id="UP000005580">
    <property type="component" value="Unassembled WGS sequence"/>
</dbReference>
<keyword evidence="3" id="KW-1185">Reference proteome</keyword>
<feature type="signal peptide" evidence="1">
    <location>
        <begin position="1"/>
        <end position="22"/>
    </location>
</feature>